<keyword evidence="2" id="KW-1185">Reference proteome</keyword>
<dbReference type="Gene3D" id="3.30.750.24">
    <property type="entry name" value="STAS domain"/>
    <property type="match status" value="1"/>
</dbReference>
<dbReference type="Proteomes" id="UP000659388">
    <property type="component" value="Unassembled WGS sequence"/>
</dbReference>
<comment type="caution">
    <text evidence="1">The sequence shown here is derived from an EMBL/GenBank/DDBJ whole genome shotgun (WGS) entry which is preliminary data.</text>
</comment>
<dbReference type="SUPFAM" id="SSF52091">
    <property type="entry name" value="SpoIIaa-like"/>
    <property type="match status" value="1"/>
</dbReference>
<dbReference type="RefSeq" id="WP_202246397.1">
    <property type="nucleotide sequence ID" value="NZ_JAESIY010000014.1"/>
</dbReference>
<protein>
    <recommendedName>
        <fullName evidence="3">STAS domain-containing protein</fullName>
    </recommendedName>
</protein>
<organism evidence="1 2">
    <name type="scientific">Fulvivirga sediminis</name>
    <dbReference type="NCBI Taxonomy" id="2803949"/>
    <lineage>
        <taxon>Bacteria</taxon>
        <taxon>Pseudomonadati</taxon>
        <taxon>Bacteroidota</taxon>
        <taxon>Cytophagia</taxon>
        <taxon>Cytophagales</taxon>
        <taxon>Fulvivirgaceae</taxon>
        <taxon>Fulvivirga</taxon>
    </lineage>
</organism>
<reference evidence="1" key="1">
    <citation type="submission" date="2021-01" db="EMBL/GenBank/DDBJ databases">
        <title>Fulvivirga kasyanovii gen. nov., sp nov., a novel member of the phylum Bacteroidetes isolated from seawater in a mussel farm.</title>
        <authorList>
            <person name="Zhao L.-H."/>
            <person name="Wang Z.-J."/>
        </authorList>
    </citation>
    <scope>NUCLEOTIDE SEQUENCE</scope>
    <source>
        <strain evidence="1">2943</strain>
    </source>
</reference>
<evidence type="ECO:0000313" key="2">
    <source>
        <dbReference type="Proteomes" id="UP000659388"/>
    </source>
</evidence>
<name>A0A937K354_9BACT</name>
<evidence type="ECO:0000313" key="1">
    <source>
        <dbReference type="EMBL" id="MBL3658602.1"/>
    </source>
</evidence>
<dbReference type="AlphaFoldDB" id="A0A937K354"/>
<proteinExistence type="predicted"/>
<sequence length="100" mass="11616">MKPQVQVFEEDESLIVKIQGELTLRFGDDIRRILAELPIYQKNVELVLERPEGLDLCAIQMIWAFKKSCQSSNINFHMEANLEDTERQLIENTGFSSLFI</sequence>
<gene>
    <name evidence="1" type="ORF">JL102_20795</name>
</gene>
<accession>A0A937K354</accession>
<dbReference type="InterPro" id="IPR036513">
    <property type="entry name" value="STAS_dom_sf"/>
</dbReference>
<dbReference type="EMBL" id="JAESIY010000014">
    <property type="protein sequence ID" value="MBL3658602.1"/>
    <property type="molecule type" value="Genomic_DNA"/>
</dbReference>
<evidence type="ECO:0008006" key="3">
    <source>
        <dbReference type="Google" id="ProtNLM"/>
    </source>
</evidence>